<protein>
    <submittedName>
        <fullName evidence="5">Chemotaxis protein</fullName>
    </submittedName>
</protein>
<dbReference type="KEGG" id="sulg:FJR48_11145"/>
<dbReference type="Gene3D" id="1.20.120.1530">
    <property type="match status" value="1"/>
</dbReference>
<dbReference type="Pfam" id="PF13682">
    <property type="entry name" value="CZB"/>
    <property type="match status" value="1"/>
</dbReference>
<dbReference type="Pfam" id="PF00015">
    <property type="entry name" value="MCPsignal"/>
    <property type="match status" value="1"/>
</dbReference>
<dbReference type="SMART" id="SM00283">
    <property type="entry name" value="MA"/>
    <property type="match status" value="1"/>
</dbReference>
<keyword evidence="3" id="KW-0472">Membrane</keyword>
<evidence type="ECO:0000256" key="2">
    <source>
        <dbReference type="PROSITE-ProRule" id="PRU00284"/>
    </source>
</evidence>
<dbReference type="EMBL" id="CP043617">
    <property type="protein sequence ID" value="QFR50255.1"/>
    <property type="molecule type" value="Genomic_DNA"/>
</dbReference>
<name>A0A5P8P3J5_9BACT</name>
<feature type="domain" description="Methyl-accepting transducer" evidence="4">
    <location>
        <begin position="452"/>
        <end position="625"/>
    </location>
</feature>
<dbReference type="GO" id="GO:0007165">
    <property type="term" value="P:signal transduction"/>
    <property type="evidence" value="ECO:0007669"/>
    <property type="project" value="UniProtKB-KW"/>
</dbReference>
<evidence type="ECO:0000256" key="3">
    <source>
        <dbReference type="SAM" id="Phobius"/>
    </source>
</evidence>
<dbReference type="RefSeq" id="WP_152308203.1">
    <property type="nucleotide sequence ID" value="NZ_CP043617.1"/>
</dbReference>
<dbReference type="PROSITE" id="PS50111">
    <property type="entry name" value="CHEMOTAXIS_TRANSDUC_2"/>
    <property type="match status" value="1"/>
</dbReference>
<evidence type="ECO:0000256" key="1">
    <source>
        <dbReference type="ARBA" id="ARBA00023224"/>
    </source>
</evidence>
<dbReference type="Gene3D" id="6.10.250.3200">
    <property type="match status" value="1"/>
</dbReference>
<sequence length="746" mass="82493">MIDKMTIRAKLIFLSVVVLSVITLFSVKNAYNTWSEHENIKKTASLIKLSVKMSAVLHELQKERGASAGFLGSKGTKFVDILPKQHTSSDTKIKELRDYINQNPSEAASKVSTEIDLNSVLSMRTKVKSQSAQVKDAVTFYTSLNKKIIDTISHFSTIPKNGDLRTNFNSFVIFISSKERAGIERAVLSSVFAKDSFTRTTAAKFASLVSEQKALTNLFMHTANQEMQNAFNKIKSDSSFTQVENFRQIASSKESDFGVDATVWFKTITKKINKLKEFEDTLANYTLNMADNMVSSSFMSLIFVSILSALVILFAMYLTRNVSNGITNSICKFKEVIGRITTNGDLSVDVNRRAVARDEMDEITFLLATLVSLVKDLTARINTSVHKASQGDFTYNLNSDGLNGDFAEAIRNVQDGINAMKSSHEKQTFINFSSKVRAVGSIGDGLGLIQGEMTSLIQELGDVQTTTKQTAKTSNESMGAVDNILQNLQTLIEHISDSNSSIEGLNDKTNEITSIVDLIKDIAEQTNLLALNAAIEAARAGEHGRGFAVVADEVRKLAERTQKATSEITISINSMKQESSIILEKSETMTSLADDASSSIDSFNTTMKGMNQDALNMAGVINDMENKVFIVLAKIDHIIYKANAYDAIIAADKSKAFGTHTECRLGKWYESQGKERFGNTDAYKSAAVPHKAVHDSVRSTIVFFENEDKRIENEDKIVGNLKTMEENSDKLFVCLNDMLLQYHEDN</sequence>
<dbReference type="PANTHER" id="PTHR32089">
    <property type="entry name" value="METHYL-ACCEPTING CHEMOTAXIS PROTEIN MCPB"/>
    <property type="match status" value="1"/>
</dbReference>
<dbReference type="InterPro" id="IPR025991">
    <property type="entry name" value="Chemoreceptor_zinc-bind_dom"/>
</dbReference>
<dbReference type="PANTHER" id="PTHR32089:SF112">
    <property type="entry name" value="LYSOZYME-LIKE PROTEIN-RELATED"/>
    <property type="match status" value="1"/>
</dbReference>
<dbReference type="AlphaFoldDB" id="A0A5P8P3J5"/>
<reference evidence="5 6" key="1">
    <citation type="submission" date="2019-09" db="EMBL/GenBank/DDBJ databases">
        <title>Sulfurimonas gotlandica sp. nov., a chemoautotrophic and psychrotolerant epsilonproteobacterium isolated from a pelagic redoxcline, and an emended description of the genus Sulfurimonas.</title>
        <authorList>
            <person name="Wang S."/>
            <person name="Jiang L."/>
            <person name="Shao S."/>
        </authorList>
    </citation>
    <scope>NUCLEOTIDE SEQUENCE [LARGE SCALE GENOMIC DNA]</scope>
    <source>
        <strain evidence="5 6">GYSZ_1</strain>
    </source>
</reference>
<evidence type="ECO:0000313" key="5">
    <source>
        <dbReference type="EMBL" id="QFR50255.1"/>
    </source>
</evidence>
<keyword evidence="1 2" id="KW-0807">Transducer</keyword>
<keyword evidence="6" id="KW-1185">Reference proteome</keyword>
<dbReference type="Gene3D" id="1.20.120.30">
    <property type="entry name" value="Aspartate receptor, ligand-binding domain"/>
    <property type="match status" value="1"/>
</dbReference>
<dbReference type="InterPro" id="IPR004089">
    <property type="entry name" value="MCPsignal_dom"/>
</dbReference>
<evidence type="ECO:0000259" key="4">
    <source>
        <dbReference type="PROSITE" id="PS50111"/>
    </source>
</evidence>
<dbReference type="SUPFAM" id="SSF58104">
    <property type="entry name" value="Methyl-accepting chemotaxis protein (MCP) signaling domain"/>
    <property type="match status" value="1"/>
</dbReference>
<gene>
    <name evidence="5" type="ORF">FJR48_11145</name>
</gene>
<dbReference type="OrthoDB" id="2489132at2"/>
<proteinExistence type="predicted"/>
<keyword evidence="3" id="KW-1133">Transmembrane helix</keyword>
<keyword evidence="3" id="KW-0812">Transmembrane</keyword>
<accession>A0A5P8P3J5</accession>
<dbReference type="GO" id="GO:0016020">
    <property type="term" value="C:membrane"/>
    <property type="evidence" value="ECO:0007669"/>
    <property type="project" value="InterPro"/>
</dbReference>
<organism evidence="5 6">
    <name type="scientific">Sulfurimonas lithotrophica</name>
    <dbReference type="NCBI Taxonomy" id="2590022"/>
    <lineage>
        <taxon>Bacteria</taxon>
        <taxon>Pseudomonadati</taxon>
        <taxon>Campylobacterota</taxon>
        <taxon>Epsilonproteobacteria</taxon>
        <taxon>Campylobacterales</taxon>
        <taxon>Sulfurimonadaceae</taxon>
        <taxon>Sulfurimonas</taxon>
    </lineage>
</organism>
<evidence type="ECO:0000313" key="6">
    <source>
        <dbReference type="Proteomes" id="UP000326944"/>
    </source>
</evidence>
<dbReference type="InterPro" id="IPR013587">
    <property type="entry name" value="Nitrate/nitrite_sensing"/>
</dbReference>
<dbReference type="Pfam" id="PF08376">
    <property type="entry name" value="NIT"/>
    <property type="match status" value="1"/>
</dbReference>
<dbReference type="Proteomes" id="UP000326944">
    <property type="component" value="Chromosome"/>
</dbReference>
<feature type="transmembrane region" description="Helical" evidence="3">
    <location>
        <begin position="298"/>
        <end position="318"/>
    </location>
</feature>